<gene>
    <name evidence="5" type="ORF">AS52_00485</name>
</gene>
<organism evidence="5 6">
    <name type="scientific">Priestia megaterium Q3</name>
    <dbReference type="NCBI Taxonomy" id="1452722"/>
    <lineage>
        <taxon>Bacteria</taxon>
        <taxon>Bacillati</taxon>
        <taxon>Bacillota</taxon>
        <taxon>Bacilli</taxon>
        <taxon>Bacillales</taxon>
        <taxon>Bacillaceae</taxon>
        <taxon>Priestia</taxon>
    </lineage>
</organism>
<dbReference type="GO" id="GO:0006508">
    <property type="term" value="P:proteolysis"/>
    <property type="evidence" value="ECO:0007669"/>
    <property type="project" value="InterPro"/>
</dbReference>
<dbReference type="Pfam" id="PF18435">
    <property type="entry name" value="EstA_Ig_like"/>
    <property type="match status" value="1"/>
</dbReference>
<dbReference type="Gene3D" id="2.60.40.2180">
    <property type="match status" value="1"/>
</dbReference>
<dbReference type="EMBL" id="CP010586">
    <property type="protein sequence ID" value="AKP75473.1"/>
    <property type="molecule type" value="Genomic_DNA"/>
</dbReference>
<dbReference type="GO" id="GO:0008236">
    <property type="term" value="F:serine-type peptidase activity"/>
    <property type="evidence" value="ECO:0007669"/>
    <property type="project" value="InterPro"/>
</dbReference>
<evidence type="ECO:0000256" key="1">
    <source>
        <dbReference type="ARBA" id="ARBA00022729"/>
    </source>
</evidence>
<dbReference type="AlphaFoldDB" id="A0A806U0P1"/>
<dbReference type="InterPro" id="IPR001375">
    <property type="entry name" value="Peptidase_S9_cat"/>
</dbReference>
<reference evidence="5 6" key="1">
    <citation type="submission" date="2015-01" db="EMBL/GenBank/DDBJ databases">
        <title>Genome sequence of bacillus megaterium Q3.</title>
        <authorList>
            <person name="Wang Y."/>
            <person name="Luo K."/>
            <person name="Bai L."/>
            <person name="Luo F."/>
        </authorList>
    </citation>
    <scope>NUCLEOTIDE SEQUENCE [LARGE SCALE GENOMIC DNA]</scope>
    <source>
        <strain evidence="5 6">Q3</strain>
    </source>
</reference>
<evidence type="ECO:0000313" key="6">
    <source>
        <dbReference type="Proteomes" id="UP000036410"/>
    </source>
</evidence>
<proteinExistence type="predicted"/>
<evidence type="ECO:0000259" key="4">
    <source>
        <dbReference type="Pfam" id="PF18435"/>
    </source>
</evidence>
<dbReference type="PANTHER" id="PTHR43037:SF5">
    <property type="entry name" value="FERULOYL ESTERASE"/>
    <property type="match status" value="1"/>
</dbReference>
<evidence type="ECO:0000313" key="5">
    <source>
        <dbReference type="EMBL" id="AKP75473.1"/>
    </source>
</evidence>
<dbReference type="Pfam" id="PF00326">
    <property type="entry name" value="Peptidase_S9"/>
    <property type="match status" value="1"/>
</dbReference>
<dbReference type="InterPro" id="IPR041172">
    <property type="entry name" value="EstA_Ig-like_N"/>
</dbReference>
<name>A0A806U0P1_PRIMG</name>
<dbReference type="InterPro" id="IPR029058">
    <property type="entry name" value="AB_hydrolase_fold"/>
</dbReference>
<protein>
    <submittedName>
        <fullName evidence="5">Esterase, PHB depolymerase family</fullName>
    </submittedName>
</protein>
<dbReference type="Proteomes" id="UP000036410">
    <property type="component" value="Chromosome"/>
</dbReference>
<dbReference type="SUPFAM" id="SSF53474">
    <property type="entry name" value="alpha/beta-Hydrolases"/>
    <property type="match status" value="1"/>
</dbReference>
<accession>A0A806U0P1</accession>
<dbReference type="Gene3D" id="3.40.50.1820">
    <property type="entry name" value="alpha/beta hydrolase"/>
    <property type="match status" value="1"/>
</dbReference>
<feature type="domain" description="Peptidase S9 prolyl oligopeptidase catalytic" evidence="3">
    <location>
        <begin position="281"/>
        <end position="328"/>
    </location>
</feature>
<dbReference type="RefSeq" id="WP_049162806.1">
    <property type="nucleotide sequence ID" value="NZ_CP010586.1"/>
</dbReference>
<feature type="domain" description="Esterase Ig-like N-terminal" evidence="4">
    <location>
        <begin position="40"/>
        <end position="167"/>
    </location>
</feature>
<keyword evidence="1" id="KW-0732">Signal</keyword>
<dbReference type="PANTHER" id="PTHR43037">
    <property type="entry name" value="UNNAMED PRODUCT-RELATED"/>
    <property type="match status" value="1"/>
</dbReference>
<evidence type="ECO:0000256" key="2">
    <source>
        <dbReference type="ARBA" id="ARBA00022801"/>
    </source>
</evidence>
<keyword evidence="2" id="KW-0378">Hydrolase</keyword>
<evidence type="ECO:0000259" key="3">
    <source>
        <dbReference type="Pfam" id="PF00326"/>
    </source>
</evidence>
<sequence length="444" mass="49530">MYQTLKKYVLLAVTWSLAIGIVLSYEKEALAKQAHEKATSYRTVTEIYDWGAVITKIIIDLGEPVPTNSLTKETFKVHVARSDSRLKPSLVEQGDRTIKKAYVSDKDGQPAVHTGKYAVLEMEVGPAVSLGAPLNYDEYGTGLNAWIDSQYTITQQKDIVTKKGKLSGLVVKQFKGEKRELVDDFTIQKGIYYNMELAYASYAPKKDKKKNPLIIWLHGGGEGGTDATIPLSANKAVSFVTNETQAYFKGAYVLVPQAPTKWMDGYTGEADGTSIYKESLMALIQEYVANNPDIDPNRIYIGGASNGGYMTMLMIRDYPNYFAAAFPVCEGLNDRLITDQDLEKMKETPIWFVAAKNDAVLPPTINTLPTYERLVKSHANNAYLSLFEDVHDTTGLYKNNDGSPYQYNGHSSWIYLYNNEPNAKINGATTTIMEWMSKQSLNNN</sequence>
<dbReference type="InterPro" id="IPR050955">
    <property type="entry name" value="Plant_Biomass_Hydrol_Est"/>
</dbReference>